<keyword evidence="5" id="KW-0503">Monooxygenase</keyword>
<dbReference type="Gene3D" id="2.70.50.50">
    <property type="entry name" value="chitin-binding protein cbp21"/>
    <property type="match status" value="1"/>
</dbReference>
<dbReference type="InterPro" id="IPR004302">
    <property type="entry name" value="Cellulose/chitin-bd_N"/>
</dbReference>
<dbReference type="SUPFAM" id="SSF49384">
    <property type="entry name" value="Carbohydrate-binding domain"/>
    <property type="match status" value="1"/>
</dbReference>
<comment type="caution">
    <text evidence="5">The sequence shown here is derived from an EMBL/GenBank/DDBJ whole genome shotgun (WGS) entry which is preliminary data.</text>
</comment>
<evidence type="ECO:0000313" key="6">
    <source>
        <dbReference type="Proteomes" id="UP001607069"/>
    </source>
</evidence>
<name>A0ABW7HRZ5_9ACTN</name>
<feature type="domain" description="CBM2" evidence="4">
    <location>
        <begin position="292"/>
        <end position="394"/>
    </location>
</feature>
<dbReference type="RefSeq" id="WP_279951471.1">
    <property type="nucleotide sequence ID" value="NZ_BAABEN010000028.1"/>
</dbReference>
<keyword evidence="5" id="KW-0560">Oxidoreductase</keyword>
<dbReference type="InterPro" id="IPR008965">
    <property type="entry name" value="CBM2/CBM3_carb-bd_dom_sf"/>
</dbReference>
<dbReference type="InterPro" id="IPR051024">
    <property type="entry name" value="GlcNAc_Chitin_IntDeg"/>
</dbReference>
<evidence type="ECO:0000259" key="4">
    <source>
        <dbReference type="PROSITE" id="PS51173"/>
    </source>
</evidence>
<gene>
    <name evidence="5" type="ORF">ACG5V6_10035</name>
</gene>
<evidence type="ECO:0000256" key="2">
    <source>
        <dbReference type="ARBA" id="ARBA00023326"/>
    </source>
</evidence>
<keyword evidence="2" id="KW-0119">Carbohydrate metabolism</keyword>
<evidence type="ECO:0000256" key="3">
    <source>
        <dbReference type="SAM" id="MobiDB-lite"/>
    </source>
</evidence>
<dbReference type="PROSITE" id="PS51173">
    <property type="entry name" value="CBM2"/>
    <property type="match status" value="1"/>
</dbReference>
<dbReference type="Pfam" id="PF03067">
    <property type="entry name" value="LPMO_10"/>
    <property type="match status" value="1"/>
</dbReference>
<dbReference type="Proteomes" id="UP001607069">
    <property type="component" value="Unassembled WGS sequence"/>
</dbReference>
<proteinExistence type="predicted"/>
<dbReference type="Pfam" id="PF00553">
    <property type="entry name" value="CBM_2"/>
    <property type="match status" value="1"/>
</dbReference>
<sequence>MPAMNGMPTPKTSRPRRGVLLTLLAALPALCLVFFLPAGKAQAHGAPMNPGSRTYLCWENAHTSSGALQPDNPACADALAQGGSTPFYNWFAVLRSDGAGRTEGFIPDGELCSGGTGGPYDFTAFNQARSDWPYTRLTSGAQMRFAYNAWAAHPGTFHLYVTKDGYDPNQPLGWDDLEDRPFASVTDPQLSGSVGTIDGKYTWTSALPANKSGRHIIYMVWSRSDSNETFYSCSDVVFDGGNGEVVFPGSDGGEDPGDPGEEPTDPGEEPTDPGEEPTDPGEEPTDPGEEPTDPGTASCTAAIRKVNDWGSGHQGEVTVTNRGDTTLNGWTVHFELASGQRVDSLWNASPTYDGSNVYAQSQQGSALAPGQSATFGYVVNGGAGNPSAPHCMPR</sequence>
<feature type="region of interest" description="Disordered" evidence="3">
    <location>
        <begin position="242"/>
        <end position="297"/>
    </location>
</feature>
<dbReference type="InterPro" id="IPR014756">
    <property type="entry name" value="Ig_E-set"/>
</dbReference>
<accession>A0ABW7HRZ5</accession>
<organism evidence="5 6">
    <name type="scientific">Streptomyces chitinivorans</name>
    <dbReference type="NCBI Taxonomy" id="1257027"/>
    <lineage>
        <taxon>Bacteria</taxon>
        <taxon>Bacillati</taxon>
        <taxon>Actinomycetota</taxon>
        <taxon>Actinomycetes</taxon>
        <taxon>Kitasatosporales</taxon>
        <taxon>Streptomycetaceae</taxon>
        <taxon>Streptomyces</taxon>
    </lineage>
</organism>
<keyword evidence="6" id="KW-1185">Reference proteome</keyword>
<dbReference type="Gene3D" id="2.60.40.290">
    <property type="match status" value="1"/>
</dbReference>
<dbReference type="SMART" id="SM00637">
    <property type="entry name" value="CBD_II"/>
    <property type="match status" value="1"/>
</dbReference>
<keyword evidence="2" id="KW-0624">Polysaccharide degradation</keyword>
<dbReference type="SUPFAM" id="SSF81296">
    <property type="entry name" value="E set domains"/>
    <property type="match status" value="1"/>
</dbReference>
<protein>
    <submittedName>
        <fullName evidence="5">Lytic polysaccharide monooxygenase</fullName>
    </submittedName>
</protein>
<evidence type="ECO:0000256" key="1">
    <source>
        <dbReference type="ARBA" id="ARBA00022729"/>
    </source>
</evidence>
<reference evidence="5 6" key="1">
    <citation type="submission" date="2024-10" db="EMBL/GenBank/DDBJ databases">
        <authorList>
            <person name="Cho J.-C."/>
        </authorList>
    </citation>
    <scope>NUCLEOTIDE SEQUENCE [LARGE SCALE GENOMIC DNA]</scope>
    <source>
        <strain evidence="5 6">KCTC29696</strain>
    </source>
</reference>
<evidence type="ECO:0000313" key="5">
    <source>
        <dbReference type="EMBL" id="MFH0248550.1"/>
    </source>
</evidence>
<dbReference type="EMBL" id="JBIHMK010000028">
    <property type="protein sequence ID" value="MFH0248550.1"/>
    <property type="molecule type" value="Genomic_DNA"/>
</dbReference>
<dbReference type="CDD" id="cd21177">
    <property type="entry name" value="LPMO_AA10"/>
    <property type="match status" value="1"/>
</dbReference>
<feature type="compositionally biased region" description="Acidic residues" evidence="3">
    <location>
        <begin position="252"/>
        <end position="292"/>
    </location>
</feature>
<dbReference type="GO" id="GO:0004497">
    <property type="term" value="F:monooxygenase activity"/>
    <property type="evidence" value="ECO:0007669"/>
    <property type="project" value="UniProtKB-KW"/>
</dbReference>
<keyword evidence="1" id="KW-0732">Signal</keyword>
<dbReference type="InterPro" id="IPR001919">
    <property type="entry name" value="CBD2"/>
</dbReference>
<dbReference type="PANTHER" id="PTHR34823:SF1">
    <property type="entry name" value="CHITIN-BINDING TYPE-4 DOMAIN-CONTAINING PROTEIN"/>
    <property type="match status" value="1"/>
</dbReference>
<dbReference type="PANTHER" id="PTHR34823">
    <property type="entry name" value="GLCNAC-BINDING PROTEIN A"/>
    <property type="match status" value="1"/>
</dbReference>
<dbReference type="InterPro" id="IPR012291">
    <property type="entry name" value="CBM2_carb-bd_dom_sf"/>
</dbReference>